<dbReference type="OrthoDB" id="3627717at2"/>
<feature type="chain" id="PRO_5034089643" description="Secreted protein" evidence="2">
    <location>
        <begin position="26"/>
        <end position="115"/>
    </location>
</feature>
<evidence type="ECO:0008006" key="5">
    <source>
        <dbReference type="Google" id="ProtNLM"/>
    </source>
</evidence>
<dbReference type="RefSeq" id="WP_145933152.1">
    <property type="nucleotide sequence ID" value="NZ_BNAV01000009.1"/>
</dbReference>
<dbReference type="AlphaFoldDB" id="A0A8H9IVV7"/>
<reference evidence="3" key="1">
    <citation type="journal article" date="2014" name="Int. J. Syst. Evol. Microbiol.">
        <title>Complete genome sequence of Corynebacterium casei LMG S-19264T (=DSM 44701T), isolated from a smear-ripened cheese.</title>
        <authorList>
            <consortium name="US DOE Joint Genome Institute (JGI-PGF)"/>
            <person name="Walter F."/>
            <person name="Albersmeier A."/>
            <person name="Kalinowski J."/>
            <person name="Ruckert C."/>
        </authorList>
    </citation>
    <scope>NUCLEOTIDE SEQUENCE</scope>
    <source>
        <strain evidence="3">CGMCC 4.7679</strain>
    </source>
</reference>
<name>A0A8H9IVV7_9PSEU</name>
<keyword evidence="4" id="KW-1185">Reference proteome</keyword>
<feature type="signal peptide" evidence="2">
    <location>
        <begin position="1"/>
        <end position="25"/>
    </location>
</feature>
<feature type="region of interest" description="Disordered" evidence="1">
    <location>
        <begin position="86"/>
        <end position="115"/>
    </location>
</feature>
<evidence type="ECO:0000313" key="3">
    <source>
        <dbReference type="EMBL" id="GHF72359.1"/>
    </source>
</evidence>
<keyword evidence="2" id="KW-0732">Signal</keyword>
<sequence length="115" mass="11592">MLKKMGFVAAGAAAGMMLLGGVASASESHHHDRDGDENQVGLVNVNNVDALHNVNGSLGVCKDNINVLGVQVPIQDALKGIGVPILSEGDNSASGEDPFNCASGGVEDGGTSQHN</sequence>
<dbReference type="EMBL" id="BNAV01000009">
    <property type="protein sequence ID" value="GHF72359.1"/>
    <property type="molecule type" value="Genomic_DNA"/>
</dbReference>
<organism evidence="3 4">
    <name type="scientific">Amycolatopsis bartoniae</name>
    <dbReference type="NCBI Taxonomy" id="941986"/>
    <lineage>
        <taxon>Bacteria</taxon>
        <taxon>Bacillati</taxon>
        <taxon>Actinomycetota</taxon>
        <taxon>Actinomycetes</taxon>
        <taxon>Pseudonocardiales</taxon>
        <taxon>Pseudonocardiaceae</taxon>
        <taxon>Amycolatopsis</taxon>
    </lineage>
</organism>
<evidence type="ECO:0000256" key="2">
    <source>
        <dbReference type="SAM" id="SignalP"/>
    </source>
</evidence>
<comment type="caution">
    <text evidence="3">The sequence shown here is derived from an EMBL/GenBank/DDBJ whole genome shotgun (WGS) entry which is preliminary data.</text>
</comment>
<proteinExistence type="predicted"/>
<accession>A0A8H9IVV7</accession>
<reference evidence="3" key="2">
    <citation type="submission" date="2020-09" db="EMBL/GenBank/DDBJ databases">
        <authorList>
            <person name="Sun Q."/>
            <person name="Zhou Y."/>
        </authorList>
    </citation>
    <scope>NUCLEOTIDE SEQUENCE</scope>
    <source>
        <strain evidence="3">CGMCC 4.7679</strain>
    </source>
</reference>
<evidence type="ECO:0000313" key="4">
    <source>
        <dbReference type="Proteomes" id="UP000658656"/>
    </source>
</evidence>
<protein>
    <recommendedName>
        <fullName evidence="5">Secreted protein</fullName>
    </recommendedName>
</protein>
<evidence type="ECO:0000256" key="1">
    <source>
        <dbReference type="SAM" id="MobiDB-lite"/>
    </source>
</evidence>
<gene>
    <name evidence="3" type="ORF">GCM10017566_52790</name>
</gene>
<dbReference type="Proteomes" id="UP000658656">
    <property type="component" value="Unassembled WGS sequence"/>
</dbReference>